<dbReference type="EMBL" id="ML996162">
    <property type="protein sequence ID" value="KAF2733356.1"/>
    <property type="molecule type" value="Genomic_DNA"/>
</dbReference>
<protein>
    <submittedName>
        <fullName evidence="1">Uncharacterized protein</fullName>
    </submittedName>
</protein>
<dbReference type="OrthoDB" id="4725912at2759"/>
<reference evidence="1" key="1">
    <citation type="journal article" date="2020" name="Stud. Mycol.">
        <title>101 Dothideomycetes genomes: a test case for predicting lifestyles and emergence of pathogens.</title>
        <authorList>
            <person name="Haridas S."/>
            <person name="Albert R."/>
            <person name="Binder M."/>
            <person name="Bloem J."/>
            <person name="Labutti K."/>
            <person name="Salamov A."/>
            <person name="Andreopoulos B."/>
            <person name="Baker S."/>
            <person name="Barry K."/>
            <person name="Bills G."/>
            <person name="Bluhm B."/>
            <person name="Cannon C."/>
            <person name="Castanera R."/>
            <person name="Culley D."/>
            <person name="Daum C."/>
            <person name="Ezra D."/>
            <person name="Gonzalez J."/>
            <person name="Henrissat B."/>
            <person name="Kuo A."/>
            <person name="Liang C."/>
            <person name="Lipzen A."/>
            <person name="Lutzoni F."/>
            <person name="Magnuson J."/>
            <person name="Mondo S."/>
            <person name="Nolan M."/>
            <person name="Ohm R."/>
            <person name="Pangilinan J."/>
            <person name="Park H.-J."/>
            <person name="Ramirez L."/>
            <person name="Alfaro M."/>
            <person name="Sun H."/>
            <person name="Tritt A."/>
            <person name="Yoshinaga Y."/>
            <person name="Zwiers L.-H."/>
            <person name="Turgeon B."/>
            <person name="Goodwin S."/>
            <person name="Spatafora J."/>
            <person name="Crous P."/>
            <person name="Grigoriev I."/>
        </authorList>
    </citation>
    <scope>NUCLEOTIDE SEQUENCE</scope>
    <source>
        <strain evidence="1">CBS 125425</strain>
    </source>
</reference>
<gene>
    <name evidence="1" type="ORF">EJ04DRAFT_553399</name>
</gene>
<evidence type="ECO:0000313" key="2">
    <source>
        <dbReference type="Proteomes" id="UP000799444"/>
    </source>
</evidence>
<comment type="caution">
    <text evidence="1">The sequence shown here is derived from an EMBL/GenBank/DDBJ whole genome shotgun (WGS) entry which is preliminary data.</text>
</comment>
<keyword evidence="2" id="KW-1185">Reference proteome</keyword>
<organism evidence="1 2">
    <name type="scientific">Polyplosphaeria fusca</name>
    <dbReference type="NCBI Taxonomy" id="682080"/>
    <lineage>
        <taxon>Eukaryota</taxon>
        <taxon>Fungi</taxon>
        <taxon>Dikarya</taxon>
        <taxon>Ascomycota</taxon>
        <taxon>Pezizomycotina</taxon>
        <taxon>Dothideomycetes</taxon>
        <taxon>Pleosporomycetidae</taxon>
        <taxon>Pleosporales</taxon>
        <taxon>Tetraplosphaeriaceae</taxon>
        <taxon>Polyplosphaeria</taxon>
    </lineage>
</organism>
<dbReference type="AlphaFoldDB" id="A0A9P4QYR7"/>
<evidence type="ECO:0000313" key="1">
    <source>
        <dbReference type="EMBL" id="KAF2733356.1"/>
    </source>
</evidence>
<sequence length="238" mass="25130">MHFGSQPAYQTPPSLTFVGPDDRNVVSIQSATGMRTPLFFLQYNHSKPQLTVHRILPHGQQQLFFSASTSSASGSITLILKGQELKVRHSYEGMQPRKEFHSQLGKLSWMVAGWGDTMELWTQDRRKLARFQMKTLSGHGGGVLELYGRFDDAFTDLMVATALCMYRESAKEVKHAGKLGKVMKAVGKLGGEGGGGDGSGGDGGGLFGSLGGDGGGASGGDGGGGAAQLVSTATLYLS</sequence>
<accession>A0A9P4QYR7</accession>
<dbReference type="Proteomes" id="UP000799444">
    <property type="component" value="Unassembled WGS sequence"/>
</dbReference>
<name>A0A9P4QYR7_9PLEO</name>
<proteinExistence type="predicted"/>